<dbReference type="EMBL" id="CP002903">
    <property type="protein sequence ID" value="AEJ60452.1"/>
    <property type="molecule type" value="Genomic_DNA"/>
</dbReference>
<protein>
    <recommendedName>
        <fullName evidence="1">anthranilate synthase</fullName>
        <ecNumber evidence="1">4.1.3.27</ecNumber>
    </recommendedName>
</protein>
<feature type="domain" description="Chorismate-utilising enzyme C-terminal" evidence="4">
    <location>
        <begin position="202"/>
        <end position="453"/>
    </location>
</feature>
<dbReference type="EC" id="4.1.3.27" evidence="1"/>
<dbReference type="Gene3D" id="3.60.120.10">
    <property type="entry name" value="Anthranilate synthase"/>
    <property type="match status" value="1"/>
</dbReference>
<sequence length="472" mass="52779">MERSDVRVRMLPSERFTPFSLARKLDARVLLESASLQQGRGRYSLLLVDEAFRVSQTREGVFLSRGGKTFRIKHPGRDILDVLFYFAQQHAPLDGGLPFPAGGVGFLSYEFCTFCDTIRLEQKPDPLGLPLGSFLFGHVWVVMDHYTDRMYLVGMNYREAEVDLERALDAVERKLENLDFSFMEAPEEGRYPVEDLSGDQSWFLDAVNVIKDHIVRGNLLQAVPSRRKALKTELPAFEAYRVLRSVNPSPYLFFLDFGTFQLFGSSPEVHVKVKGGEAIIRPIAGTRRRGRDQEEDTALEAELLSDEKERAEHLMLVDLARNDLGRVCEPASVHVADLMMVERYSHVMHIVSEVRGRLREGKTGIDALRASFPAGTVTGAPKIKAGEVVSGLEPVARGFYAGVVGYLEPDGSLDTCITIRSGLKKGDMLFLQAGAGVVYDSRPEREFEETEEKLAALMHAIGLEDANVPSHR</sequence>
<evidence type="ECO:0000259" key="5">
    <source>
        <dbReference type="Pfam" id="PF04715"/>
    </source>
</evidence>
<dbReference type="PANTHER" id="PTHR11236">
    <property type="entry name" value="AMINOBENZOATE/ANTHRANILATE SYNTHASE"/>
    <property type="match status" value="1"/>
</dbReference>
<evidence type="ECO:0000259" key="4">
    <source>
        <dbReference type="Pfam" id="PF00425"/>
    </source>
</evidence>
<evidence type="ECO:0000313" key="6">
    <source>
        <dbReference type="EMBL" id="AEJ60452.1"/>
    </source>
</evidence>
<accession>G0GCN3</accession>
<gene>
    <name evidence="6" type="ordered locus">Spith_0165</name>
</gene>
<dbReference type="PANTHER" id="PTHR11236:SF49">
    <property type="entry name" value="ANTHRANILATE SYNTHASE COMPONENT 1"/>
    <property type="match status" value="1"/>
</dbReference>
<evidence type="ECO:0000256" key="2">
    <source>
        <dbReference type="ARBA" id="ARBA00023239"/>
    </source>
</evidence>
<dbReference type="InterPro" id="IPR006805">
    <property type="entry name" value="Anth_synth_I_N"/>
</dbReference>
<proteinExistence type="predicted"/>
<dbReference type="PRINTS" id="PR00095">
    <property type="entry name" value="ANTSNTHASEI"/>
</dbReference>
<dbReference type="SUPFAM" id="SSF56322">
    <property type="entry name" value="ADC synthase"/>
    <property type="match status" value="1"/>
</dbReference>
<dbReference type="OrthoDB" id="9803598at2"/>
<dbReference type="Pfam" id="PF00425">
    <property type="entry name" value="Chorismate_bind"/>
    <property type="match status" value="1"/>
</dbReference>
<dbReference type="Pfam" id="PF04715">
    <property type="entry name" value="Anth_synt_I_N"/>
    <property type="match status" value="1"/>
</dbReference>
<reference evidence="6 7" key="1">
    <citation type="submission" date="2011-06" db="EMBL/GenBank/DDBJ databases">
        <title>The complete genome of Spirochaeta thermophila DSM 6578.</title>
        <authorList>
            <consortium name="US DOE Joint Genome Institute (JGI-PGF)"/>
            <person name="Lucas S."/>
            <person name="Lapidus A."/>
            <person name="Bruce D."/>
            <person name="Goodwin L."/>
            <person name="Pitluck S."/>
            <person name="Peters L."/>
            <person name="Kyrpides N."/>
            <person name="Mavromatis K."/>
            <person name="Ivanova N."/>
            <person name="Mikailova N."/>
            <person name="Pagani I."/>
            <person name="Chertkov O."/>
            <person name="Detter J.C."/>
            <person name="Tapia R."/>
            <person name="Han C."/>
            <person name="Land M."/>
            <person name="Hauser L."/>
            <person name="Markowitz V."/>
            <person name="Cheng J.-F."/>
            <person name="Hugenholtz P."/>
            <person name="Woyke T."/>
            <person name="Wu D."/>
            <person name="Spring S."/>
            <person name="Merkhoffer B."/>
            <person name="Schneider S."/>
            <person name="Klenk H.-P."/>
            <person name="Eisen J.A."/>
        </authorList>
    </citation>
    <scope>NUCLEOTIDE SEQUENCE [LARGE SCALE GENOMIC DNA]</scope>
    <source>
        <strain evidence="7">ATCC 700085 / DSM 6578 / Z-1203</strain>
    </source>
</reference>
<dbReference type="AlphaFoldDB" id="G0GCN3"/>
<evidence type="ECO:0000313" key="7">
    <source>
        <dbReference type="Proteomes" id="UP000007254"/>
    </source>
</evidence>
<dbReference type="InterPro" id="IPR005801">
    <property type="entry name" value="ADC_synthase"/>
</dbReference>
<comment type="catalytic activity">
    <reaction evidence="3">
        <text>chorismate + L-glutamine = anthranilate + pyruvate + L-glutamate + H(+)</text>
        <dbReference type="Rhea" id="RHEA:21732"/>
        <dbReference type="ChEBI" id="CHEBI:15361"/>
        <dbReference type="ChEBI" id="CHEBI:15378"/>
        <dbReference type="ChEBI" id="CHEBI:16567"/>
        <dbReference type="ChEBI" id="CHEBI:29748"/>
        <dbReference type="ChEBI" id="CHEBI:29985"/>
        <dbReference type="ChEBI" id="CHEBI:58359"/>
        <dbReference type="EC" id="4.1.3.27"/>
    </reaction>
</comment>
<dbReference type="GO" id="GO:0004049">
    <property type="term" value="F:anthranilate synthase activity"/>
    <property type="evidence" value="ECO:0007669"/>
    <property type="project" value="UniProtKB-EC"/>
</dbReference>
<name>G0GCN3_WINT7</name>
<dbReference type="InterPro" id="IPR019999">
    <property type="entry name" value="Anth_synth_I-like"/>
</dbReference>
<dbReference type="STRING" id="869211.Spith_0165"/>
<evidence type="ECO:0000256" key="1">
    <source>
        <dbReference type="ARBA" id="ARBA00012266"/>
    </source>
</evidence>
<dbReference type="GO" id="GO:0000162">
    <property type="term" value="P:L-tryptophan biosynthetic process"/>
    <property type="evidence" value="ECO:0007669"/>
    <property type="project" value="TreeGrafter"/>
</dbReference>
<feature type="domain" description="Anthranilate synthase component I N-terminal" evidence="5">
    <location>
        <begin position="16"/>
        <end position="152"/>
    </location>
</feature>
<organism evidence="6 7">
    <name type="scientific">Winmispira thermophila (strain ATCC 700085 / DSM 6578 / Z-1203)</name>
    <name type="common">Spirochaeta thermophila</name>
    <dbReference type="NCBI Taxonomy" id="869211"/>
    <lineage>
        <taxon>Bacteria</taxon>
        <taxon>Pseudomonadati</taxon>
        <taxon>Spirochaetota</taxon>
        <taxon>Spirochaetia</taxon>
        <taxon>Winmispirales</taxon>
        <taxon>Winmispiraceae</taxon>
        <taxon>Winmispira</taxon>
    </lineage>
</organism>
<keyword evidence="7" id="KW-1185">Reference proteome</keyword>
<evidence type="ECO:0000256" key="3">
    <source>
        <dbReference type="ARBA" id="ARBA00047683"/>
    </source>
</evidence>
<dbReference type="HOGENOM" id="CLU_006493_9_3_12"/>
<dbReference type="InterPro" id="IPR015890">
    <property type="entry name" value="Chorismate_C"/>
</dbReference>
<dbReference type="RefSeq" id="WP_014623856.1">
    <property type="nucleotide sequence ID" value="NC_017583.1"/>
</dbReference>
<dbReference type="KEGG" id="stq:Spith_0165"/>
<dbReference type="Proteomes" id="UP000007254">
    <property type="component" value="Chromosome"/>
</dbReference>
<keyword evidence="2" id="KW-0456">Lyase</keyword>